<keyword evidence="11 15" id="KW-0106">Calcium</keyword>
<feature type="signal peptide" evidence="16">
    <location>
        <begin position="1"/>
        <end position="22"/>
    </location>
</feature>
<dbReference type="CDD" id="cd11377">
    <property type="entry name" value="Pro-peptidase_S53"/>
    <property type="match status" value="1"/>
</dbReference>
<name>A0A3D8QIN4_9HELO</name>
<reference evidence="18 19" key="1">
    <citation type="journal article" date="2018" name="IMA Fungus">
        <title>IMA Genome-F 9: Draft genome sequence of Annulohypoxylon stygium, Aspergillus mulundensis, Berkeleyomyces basicola (syn. Thielaviopsis basicola), Ceratocystis smalleyi, two Cercospora beticola strains, Coleophoma cylindrospora, Fusarium fracticaudum, Phialophora cf. hyalina, and Morchella septimelata.</title>
        <authorList>
            <person name="Wingfield B.D."/>
            <person name="Bills G.F."/>
            <person name="Dong Y."/>
            <person name="Huang W."/>
            <person name="Nel W.J."/>
            <person name="Swalarsk-Parry B.S."/>
            <person name="Vaghefi N."/>
            <person name="Wilken P.M."/>
            <person name="An Z."/>
            <person name="de Beer Z.W."/>
            <person name="De Vos L."/>
            <person name="Chen L."/>
            <person name="Duong T.A."/>
            <person name="Gao Y."/>
            <person name="Hammerbacher A."/>
            <person name="Kikkert J.R."/>
            <person name="Li Y."/>
            <person name="Li H."/>
            <person name="Li K."/>
            <person name="Li Q."/>
            <person name="Liu X."/>
            <person name="Ma X."/>
            <person name="Naidoo K."/>
            <person name="Pethybridge S.J."/>
            <person name="Sun J."/>
            <person name="Steenkamp E.T."/>
            <person name="van der Nest M.A."/>
            <person name="van Wyk S."/>
            <person name="Wingfield M.J."/>
            <person name="Xiong C."/>
            <person name="Yue Q."/>
            <person name="Zhang X."/>
        </authorList>
    </citation>
    <scope>NUCLEOTIDE SEQUENCE [LARGE SCALE GENOMIC DNA]</scope>
    <source>
        <strain evidence="18 19">BP5796</strain>
    </source>
</reference>
<gene>
    <name evidence="18" type="ORF">BP5796_11460</name>
</gene>
<dbReference type="GO" id="GO:0006508">
    <property type="term" value="P:proteolysis"/>
    <property type="evidence" value="ECO:0007669"/>
    <property type="project" value="UniProtKB-KW"/>
</dbReference>
<dbReference type="SUPFAM" id="SSF54897">
    <property type="entry name" value="Protease propeptides/inhibitors"/>
    <property type="match status" value="1"/>
</dbReference>
<dbReference type="FunFam" id="3.40.50.200:FF:000015">
    <property type="entry name" value="Tripeptidyl peptidase A"/>
    <property type="match status" value="1"/>
</dbReference>
<keyword evidence="10 15" id="KW-0720">Serine protease</keyword>
<evidence type="ECO:0000256" key="11">
    <source>
        <dbReference type="ARBA" id="ARBA00022837"/>
    </source>
</evidence>
<keyword evidence="8 16" id="KW-0732">Signal</keyword>
<dbReference type="InterPro" id="IPR030400">
    <property type="entry name" value="Sedolisin_dom"/>
</dbReference>
<dbReference type="PANTHER" id="PTHR14218:SF39">
    <property type="entry name" value="PEPTIDASE S53 DOMAIN-CONTAINING PROTEIN"/>
    <property type="match status" value="1"/>
</dbReference>
<keyword evidence="14" id="KW-0325">Glycoprotein</keyword>
<keyword evidence="5" id="KW-0964">Secreted</keyword>
<dbReference type="Pfam" id="PF09286">
    <property type="entry name" value="Pro-kuma_activ"/>
    <property type="match status" value="1"/>
</dbReference>
<dbReference type="GO" id="GO:0005576">
    <property type="term" value="C:extracellular region"/>
    <property type="evidence" value="ECO:0007669"/>
    <property type="project" value="UniProtKB-SubCell"/>
</dbReference>
<keyword evidence="13" id="KW-0865">Zymogen</keyword>
<evidence type="ECO:0000256" key="7">
    <source>
        <dbReference type="ARBA" id="ARBA00022723"/>
    </source>
</evidence>
<dbReference type="PROSITE" id="PS51695">
    <property type="entry name" value="SEDOLISIN"/>
    <property type="match status" value="1"/>
</dbReference>
<comment type="caution">
    <text evidence="18">The sequence shown here is derived from an EMBL/GenBank/DDBJ whole genome shotgun (WGS) entry which is preliminary data.</text>
</comment>
<comment type="subcellular location">
    <subcellularLocation>
        <location evidence="3">Secreted</location>
        <location evidence="3">Extracellular space</location>
    </subcellularLocation>
</comment>
<evidence type="ECO:0000256" key="9">
    <source>
        <dbReference type="ARBA" id="ARBA00022801"/>
    </source>
</evidence>
<feature type="binding site" evidence="15">
    <location>
        <position position="584"/>
    </location>
    <ligand>
        <name>Ca(2+)</name>
        <dbReference type="ChEBI" id="CHEBI:29108"/>
    </ligand>
</feature>
<dbReference type="Gene3D" id="3.40.50.200">
    <property type="entry name" value="Peptidase S8/S53 domain"/>
    <property type="match status" value="1"/>
</dbReference>
<evidence type="ECO:0000256" key="14">
    <source>
        <dbReference type="ARBA" id="ARBA00023180"/>
    </source>
</evidence>
<dbReference type="Pfam" id="PF00082">
    <property type="entry name" value="Peptidase_S8"/>
    <property type="match status" value="1"/>
</dbReference>
<feature type="binding site" evidence="15">
    <location>
        <position position="565"/>
    </location>
    <ligand>
        <name>Ca(2+)</name>
        <dbReference type="ChEBI" id="CHEBI:29108"/>
    </ligand>
</feature>
<dbReference type="EC" id="3.4.14.10" evidence="4"/>
<feature type="domain" description="Peptidase S53" evidence="17">
    <location>
        <begin position="220"/>
        <end position="595"/>
    </location>
</feature>
<evidence type="ECO:0000256" key="16">
    <source>
        <dbReference type="SAM" id="SignalP"/>
    </source>
</evidence>
<protein>
    <recommendedName>
        <fullName evidence="4">tripeptidyl-peptidase II</fullName>
        <ecNumber evidence="4">3.4.14.10</ecNumber>
    </recommendedName>
</protein>
<evidence type="ECO:0000256" key="2">
    <source>
        <dbReference type="ARBA" id="ARBA00002451"/>
    </source>
</evidence>
<evidence type="ECO:0000256" key="5">
    <source>
        <dbReference type="ARBA" id="ARBA00022525"/>
    </source>
</evidence>
<keyword evidence="6 15" id="KW-0645">Protease</keyword>
<dbReference type="AlphaFoldDB" id="A0A3D8QIN4"/>
<evidence type="ECO:0000313" key="18">
    <source>
        <dbReference type="EMBL" id="RDW61568.1"/>
    </source>
</evidence>
<proteinExistence type="predicted"/>
<feature type="active site" description="Charge relay system" evidence="15">
    <location>
        <position position="305"/>
    </location>
</feature>
<dbReference type="InterPro" id="IPR050819">
    <property type="entry name" value="Tripeptidyl-peptidase_I"/>
</dbReference>
<dbReference type="GO" id="GO:0046872">
    <property type="term" value="F:metal ion binding"/>
    <property type="evidence" value="ECO:0007669"/>
    <property type="project" value="UniProtKB-UniRule"/>
</dbReference>
<feature type="chain" id="PRO_5017744427" description="tripeptidyl-peptidase II" evidence="16">
    <location>
        <begin position="23"/>
        <end position="595"/>
    </location>
</feature>
<dbReference type="Proteomes" id="UP000256328">
    <property type="component" value="Unassembled WGS sequence"/>
</dbReference>
<dbReference type="GO" id="GO:0008240">
    <property type="term" value="F:tripeptidyl-peptidase activity"/>
    <property type="evidence" value="ECO:0007669"/>
    <property type="project" value="UniProtKB-EC"/>
</dbReference>
<evidence type="ECO:0000259" key="17">
    <source>
        <dbReference type="PROSITE" id="PS51695"/>
    </source>
</evidence>
<evidence type="ECO:0000256" key="4">
    <source>
        <dbReference type="ARBA" id="ARBA00012462"/>
    </source>
</evidence>
<dbReference type="OrthoDB" id="409122at2759"/>
<organism evidence="18 19">
    <name type="scientific">Coleophoma crateriformis</name>
    <dbReference type="NCBI Taxonomy" id="565419"/>
    <lineage>
        <taxon>Eukaryota</taxon>
        <taxon>Fungi</taxon>
        <taxon>Dikarya</taxon>
        <taxon>Ascomycota</taxon>
        <taxon>Pezizomycotina</taxon>
        <taxon>Leotiomycetes</taxon>
        <taxon>Helotiales</taxon>
        <taxon>Dermateaceae</taxon>
        <taxon>Coleophoma</taxon>
    </lineage>
</organism>
<dbReference type="PANTHER" id="PTHR14218">
    <property type="entry name" value="PROTEASE S8 TRIPEPTIDYL PEPTIDASE I CLN2"/>
    <property type="match status" value="1"/>
</dbReference>
<dbReference type="EMBL" id="PDLN01000018">
    <property type="protein sequence ID" value="RDW61568.1"/>
    <property type="molecule type" value="Genomic_DNA"/>
</dbReference>
<evidence type="ECO:0000256" key="10">
    <source>
        <dbReference type="ARBA" id="ARBA00022825"/>
    </source>
</evidence>
<comment type="cofactor">
    <cofactor evidence="15">
        <name>Ca(2+)</name>
        <dbReference type="ChEBI" id="CHEBI:29108"/>
    </cofactor>
    <text evidence="15">Binds 1 Ca(2+) ion per subunit.</text>
</comment>
<comment type="function">
    <text evidence="2">Secreted tripeptidyl-peptidase which degrades proteins at acidic pHs and is involved in virulence.</text>
</comment>
<keyword evidence="19" id="KW-1185">Reference proteome</keyword>
<feature type="active site" description="Charge relay system" evidence="15">
    <location>
        <position position="523"/>
    </location>
</feature>
<accession>A0A3D8QIN4</accession>
<dbReference type="CDD" id="cd04056">
    <property type="entry name" value="Peptidases_S53"/>
    <property type="match status" value="1"/>
</dbReference>
<evidence type="ECO:0000256" key="1">
    <source>
        <dbReference type="ARBA" id="ARBA00001910"/>
    </source>
</evidence>
<dbReference type="InterPro" id="IPR036852">
    <property type="entry name" value="Peptidase_S8/S53_dom_sf"/>
</dbReference>
<keyword evidence="7 15" id="KW-0479">Metal-binding</keyword>
<evidence type="ECO:0000256" key="15">
    <source>
        <dbReference type="PROSITE-ProRule" id="PRU01032"/>
    </source>
</evidence>
<dbReference type="GO" id="GO:0004252">
    <property type="term" value="F:serine-type endopeptidase activity"/>
    <property type="evidence" value="ECO:0007669"/>
    <property type="project" value="UniProtKB-UniRule"/>
</dbReference>
<dbReference type="InterPro" id="IPR015366">
    <property type="entry name" value="S53_propep"/>
</dbReference>
<dbReference type="SMART" id="SM00944">
    <property type="entry name" value="Pro-kuma_activ"/>
    <property type="match status" value="1"/>
</dbReference>
<sequence>MLYSSLAYVLTTLSLFFSVGDAARAGYALKESHHVPSKWSKLGPAPAGHLIQLQIGLKQSNFSELERHLFEVSDPFHHRYGQHLSGAEVQELIQPSTEALDHVSEWLMVNNVSLSQLQYSPAKDWVRATLPVAVIEQLLDTKYSVYKHKEDGTSLVRTPRWSLPAHLHQHIHAIQPTNSFFRPGAQKSQIMKVMNVPELSIARVANSGNDALSKACNTTQMTPNCLRTLYGTLDYTPSSLNGNQIALTNYLDEANNRSDISIFLQKYRPDAVSAAYNFTVQIVADGDNQQTPNNASELDAGKDQEGNLDAETIIGLTYPTTLTTYNTGGNPPFIPDMMSPNDTNEPYLVWLQYVLNQTTLPQVISTSYGDNEQTVPKSYAEAICNGFAQLGARGVSVLFASGDNGVGKSGDCFTNDGKNVSAFLPEFPASCPYVTTVGGSMDIKPEVVAYDSSNNFSSGGGFSNYFARPSYQDSVVSIYISNLGSKFKGLYNTSGRGYPDIAAQGFKYVTIWNGTEVFLDGTSAATPTAASIISLVNDALLSAGKPVLGFLNPWLYSEGHKAFTDITNGSALGCDTTGFPAASGWDAATGFGTPV</sequence>
<evidence type="ECO:0000256" key="6">
    <source>
        <dbReference type="ARBA" id="ARBA00022670"/>
    </source>
</evidence>
<evidence type="ECO:0000256" key="8">
    <source>
        <dbReference type="ARBA" id="ARBA00022729"/>
    </source>
</evidence>
<evidence type="ECO:0000313" key="19">
    <source>
        <dbReference type="Proteomes" id="UP000256328"/>
    </source>
</evidence>
<dbReference type="InterPro" id="IPR000209">
    <property type="entry name" value="Peptidase_S8/S53_dom"/>
</dbReference>
<keyword evidence="9 15" id="KW-0378">Hydrolase</keyword>
<feature type="active site" description="Charge relay system" evidence="15">
    <location>
        <position position="309"/>
    </location>
</feature>
<comment type="catalytic activity">
    <reaction evidence="1">
        <text>Release of an N-terminal tripeptide from a polypeptide.</text>
        <dbReference type="EC" id="3.4.14.10"/>
    </reaction>
</comment>
<evidence type="ECO:0000256" key="3">
    <source>
        <dbReference type="ARBA" id="ARBA00004239"/>
    </source>
</evidence>
<dbReference type="SUPFAM" id="SSF52743">
    <property type="entry name" value="Subtilisin-like"/>
    <property type="match status" value="1"/>
</dbReference>
<feature type="binding site" evidence="15">
    <location>
        <position position="586"/>
    </location>
    <ligand>
        <name>Ca(2+)</name>
        <dbReference type="ChEBI" id="CHEBI:29108"/>
    </ligand>
</feature>
<evidence type="ECO:0000256" key="13">
    <source>
        <dbReference type="ARBA" id="ARBA00023145"/>
    </source>
</evidence>
<evidence type="ECO:0000256" key="12">
    <source>
        <dbReference type="ARBA" id="ARBA00023026"/>
    </source>
</evidence>
<keyword evidence="12" id="KW-0843">Virulence</keyword>
<feature type="binding site" evidence="15">
    <location>
        <position position="566"/>
    </location>
    <ligand>
        <name>Ca(2+)</name>
        <dbReference type="ChEBI" id="CHEBI:29108"/>
    </ligand>
</feature>